<evidence type="ECO:0000256" key="2">
    <source>
        <dbReference type="ARBA" id="ARBA00022618"/>
    </source>
</evidence>
<comment type="subunit">
    <text evidence="5">Interacts with FtsZ.</text>
</comment>
<evidence type="ECO:0000256" key="3">
    <source>
        <dbReference type="ARBA" id="ARBA00023210"/>
    </source>
</evidence>
<keyword evidence="1 5" id="KW-0963">Cytoplasm</keyword>
<protein>
    <recommendedName>
        <fullName evidence="5">Cell division protein ZapD</fullName>
    </recommendedName>
    <alternativeName>
        <fullName evidence="5">Z ring-associated protein D</fullName>
    </alternativeName>
</protein>
<dbReference type="Gene3D" id="1.10.3900.10">
    <property type="entry name" value="YacF-like"/>
    <property type="match status" value="1"/>
</dbReference>
<comment type="similarity">
    <text evidence="5">Belongs to the ZapD family.</text>
</comment>
<dbReference type="Gene3D" id="2.60.440.10">
    <property type="entry name" value="YacF-like domains"/>
    <property type="match status" value="1"/>
</dbReference>
<keyword evidence="2 5" id="KW-0132">Cell division</keyword>
<dbReference type="InterPro" id="IPR036268">
    <property type="entry name" value="ZapD_sf"/>
</dbReference>
<evidence type="ECO:0000256" key="1">
    <source>
        <dbReference type="ARBA" id="ARBA00022490"/>
    </source>
</evidence>
<dbReference type="OrthoDB" id="5294622at2"/>
<dbReference type="InterPro" id="IPR009777">
    <property type="entry name" value="ZapD"/>
</dbReference>
<dbReference type="PANTHER" id="PTHR39455:SF1">
    <property type="entry name" value="CELL DIVISION PROTEIN ZAPD"/>
    <property type="match status" value="1"/>
</dbReference>
<dbReference type="HAMAP" id="MF_01092">
    <property type="entry name" value="ZapD"/>
    <property type="match status" value="1"/>
</dbReference>
<organism evidence="6 7">
    <name type="scientific">Paenacidovorax caeni</name>
    <dbReference type="NCBI Taxonomy" id="343013"/>
    <lineage>
        <taxon>Bacteria</taxon>
        <taxon>Pseudomonadati</taxon>
        <taxon>Pseudomonadota</taxon>
        <taxon>Betaproteobacteria</taxon>
        <taxon>Burkholderiales</taxon>
        <taxon>Comamonadaceae</taxon>
        <taxon>Paenacidovorax</taxon>
    </lineage>
</organism>
<dbReference type="Proteomes" id="UP000183656">
    <property type="component" value="Unassembled WGS sequence"/>
</dbReference>
<keyword evidence="4 5" id="KW-0131">Cell cycle</keyword>
<gene>
    <name evidence="5" type="primary">zapD</name>
    <name evidence="6" type="ORF">SAMN04489707_100363</name>
</gene>
<dbReference type="EMBL" id="FPBX01000003">
    <property type="protein sequence ID" value="SFU39971.1"/>
    <property type="molecule type" value="Genomic_DNA"/>
</dbReference>
<comment type="subcellular location">
    <subcellularLocation>
        <location evidence="5">Cytoplasm</location>
    </subcellularLocation>
    <text evidence="5">Localizes to mid-cell in an FtsZ-dependent manner.</text>
</comment>
<accession>A0A1I7FUZ4</accession>
<reference evidence="6 7" key="1">
    <citation type="submission" date="2016-10" db="EMBL/GenBank/DDBJ databases">
        <authorList>
            <person name="de Groot N.N."/>
        </authorList>
    </citation>
    <scope>NUCLEOTIDE SEQUENCE [LARGE SCALE GENOMIC DNA]</scope>
    <source>
        <strain evidence="6 7">R-24608</strain>
    </source>
</reference>
<dbReference type="NCBIfam" id="NF003656">
    <property type="entry name" value="PRK05287.1-4"/>
    <property type="match status" value="1"/>
</dbReference>
<proteinExistence type="inferred from homology"/>
<keyword evidence="3 5" id="KW-0717">Septation</keyword>
<dbReference type="STRING" id="343013.SAMN04489707_100363"/>
<dbReference type="GO" id="GO:0000917">
    <property type="term" value="P:division septum assembly"/>
    <property type="evidence" value="ECO:0007669"/>
    <property type="project" value="UniProtKB-KW"/>
</dbReference>
<evidence type="ECO:0000256" key="4">
    <source>
        <dbReference type="ARBA" id="ARBA00023306"/>
    </source>
</evidence>
<name>A0A1I7FUZ4_9BURK</name>
<dbReference type="RefSeq" id="WP_054254695.1">
    <property type="nucleotide sequence ID" value="NZ_CYIG01000001.1"/>
</dbReference>
<evidence type="ECO:0000256" key="5">
    <source>
        <dbReference type="HAMAP-Rule" id="MF_01092"/>
    </source>
</evidence>
<dbReference type="GO" id="GO:0005737">
    <property type="term" value="C:cytoplasm"/>
    <property type="evidence" value="ECO:0007669"/>
    <property type="project" value="UniProtKB-SubCell"/>
</dbReference>
<dbReference type="InterPro" id="IPR027462">
    <property type="entry name" value="ZapD_C"/>
</dbReference>
<sequence length="251" mass="28349">MILYEYPFNERLRTYLRLEQLFRRLGELVSRTHPLDHHFALVTLFEIMDVAARADLKADVLKDLERQKHLLDSYRGNPSISESALNAIIAQLDRCFTALSNQSGKAGQALTDNEWLMGIRSRLGIPGGTCGFDLPGYHAWQHSDPTYRQRALETWASTMAPLAESIYLLLKMLRDAGVPQRVAAERGQFQQSLPQGRTFQLLRLRIDPSLGLVPEISGNRLLVSVRLMRVDGDGRLQPCQDDAAFELTLCA</sequence>
<dbReference type="AlphaFoldDB" id="A0A1I7FUZ4"/>
<keyword evidence="7" id="KW-1185">Reference proteome</keyword>
<evidence type="ECO:0000313" key="7">
    <source>
        <dbReference type="Proteomes" id="UP000183656"/>
    </source>
</evidence>
<dbReference type="GO" id="GO:0043093">
    <property type="term" value="P:FtsZ-dependent cytokinesis"/>
    <property type="evidence" value="ECO:0007669"/>
    <property type="project" value="UniProtKB-UniRule"/>
</dbReference>
<evidence type="ECO:0000313" key="6">
    <source>
        <dbReference type="EMBL" id="SFU39971.1"/>
    </source>
</evidence>
<comment type="function">
    <text evidence="5">Cell division factor that enhances FtsZ-ring assembly. Directly interacts with FtsZ and promotes bundling of FtsZ protofilaments, with a reduction in FtsZ GTPase activity.</text>
</comment>
<dbReference type="Pfam" id="PF07072">
    <property type="entry name" value="ZapD"/>
    <property type="match status" value="1"/>
</dbReference>
<dbReference type="SUPFAM" id="SSF160950">
    <property type="entry name" value="YacF-like"/>
    <property type="match status" value="1"/>
</dbReference>
<dbReference type="GO" id="GO:0032153">
    <property type="term" value="C:cell division site"/>
    <property type="evidence" value="ECO:0007669"/>
    <property type="project" value="TreeGrafter"/>
</dbReference>
<dbReference type="PANTHER" id="PTHR39455">
    <property type="entry name" value="CELL DIVISION PROTEIN ZAPD"/>
    <property type="match status" value="1"/>
</dbReference>